<evidence type="ECO:0000313" key="3">
    <source>
        <dbReference type="Proteomes" id="UP000663828"/>
    </source>
</evidence>
<comment type="caution">
    <text evidence="2">The sequence shown here is derived from an EMBL/GenBank/DDBJ whole genome shotgun (WGS) entry which is preliminary data.</text>
</comment>
<dbReference type="OrthoDB" id="10148463at2759"/>
<dbReference type="Proteomes" id="UP000663852">
    <property type="component" value="Unassembled WGS sequence"/>
</dbReference>
<evidence type="ECO:0008006" key="4">
    <source>
        <dbReference type="Google" id="ProtNLM"/>
    </source>
</evidence>
<organism evidence="2 3">
    <name type="scientific">Adineta ricciae</name>
    <name type="common">Rotifer</name>
    <dbReference type="NCBI Taxonomy" id="249248"/>
    <lineage>
        <taxon>Eukaryota</taxon>
        <taxon>Metazoa</taxon>
        <taxon>Spiralia</taxon>
        <taxon>Gnathifera</taxon>
        <taxon>Rotifera</taxon>
        <taxon>Eurotatoria</taxon>
        <taxon>Bdelloidea</taxon>
        <taxon>Adinetida</taxon>
        <taxon>Adinetidae</taxon>
        <taxon>Adineta</taxon>
    </lineage>
</organism>
<keyword evidence="3" id="KW-1185">Reference proteome</keyword>
<dbReference type="AlphaFoldDB" id="A0A815QV82"/>
<dbReference type="SUPFAM" id="SSF52047">
    <property type="entry name" value="RNI-like"/>
    <property type="match status" value="1"/>
</dbReference>
<dbReference type="Gene3D" id="3.80.10.10">
    <property type="entry name" value="Ribonuclease Inhibitor"/>
    <property type="match status" value="1"/>
</dbReference>
<evidence type="ECO:0000313" key="1">
    <source>
        <dbReference type="EMBL" id="CAF1379685.1"/>
    </source>
</evidence>
<gene>
    <name evidence="1" type="ORF">EDS130_LOCUS34853</name>
    <name evidence="2" type="ORF">XAT740_LOCUS37822</name>
</gene>
<sequence length="615" mass="72241">MSLELLSNELLLYVFAFLDDVHLFRAFYGLNYRFNSLFFSSSRQYHLDFRSISKNTASNIFTQYLSVIPDRIISIHFSNDDETPDAIEYFLHRTIPLSVFSNLRSLSFHHILSYKTIEEVLEELRLVPNLTCLRFKKCYMTISEKQQQEILDSIWQLPKIIRCHIGISFSTKTSFKEPTVTSSSLKHLTIRSVNVHCAALAELIKKTPDLEYLSIEINEHFIGHNLQYQFESLISLKLYARDASFGMGTLLKCTPNLRHLVIESKDTYIGNINNWLWNRLNVDPGQYTRLTFPFSINGCQWEKIIISHLPKLKTFQLKIKHQCWTHSIKDNEVDTLLQSFNTPFWITERQWFVRCEWVMDQFSPYFCLYTLPYSFERYDILHPEIRSKSTCPNETDYWSYNNVRQLQYYCGSLNPCSMIDRIQFRNICYLSLELPTHNMLNSALLTLDHLQTLNVFTRDNNVEIRKQLQILFDCAPCLNALKITCGNLDALESLLLSTFSLSIRRLDVQEYIDNEHEYYFNSQQCATLCKSSFGKQCTMLRINVEDPMDVVDLVYSMPNLCALNVQIANDTYRISETKPSVEEDEVLIFLREFLDLTSAVTRNERDSNEIQLWIR</sequence>
<protein>
    <recommendedName>
        <fullName evidence="4">F-box domain-containing protein</fullName>
    </recommendedName>
</protein>
<dbReference type="EMBL" id="CAJNOR010004014">
    <property type="protein sequence ID" value="CAF1468224.1"/>
    <property type="molecule type" value="Genomic_DNA"/>
</dbReference>
<accession>A0A815QV82</accession>
<dbReference type="InterPro" id="IPR032675">
    <property type="entry name" value="LRR_dom_sf"/>
</dbReference>
<reference evidence="2" key="1">
    <citation type="submission" date="2021-02" db="EMBL/GenBank/DDBJ databases">
        <authorList>
            <person name="Nowell W R."/>
        </authorList>
    </citation>
    <scope>NUCLEOTIDE SEQUENCE</scope>
</reference>
<evidence type="ECO:0000313" key="2">
    <source>
        <dbReference type="EMBL" id="CAF1468224.1"/>
    </source>
</evidence>
<dbReference type="Proteomes" id="UP000663828">
    <property type="component" value="Unassembled WGS sequence"/>
</dbReference>
<dbReference type="EMBL" id="CAJNOJ010000297">
    <property type="protein sequence ID" value="CAF1379685.1"/>
    <property type="molecule type" value="Genomic_DNA"/>
</dbReference>
<name>A0A815QV82_ADIRI</name>
<proteinExistence type="predicted"/>